<dbReference type="PANTHER" id="PTHR48017">
    <property type="entry name" value="OS05G0424000 PROTEIN-RELATED"/>
    <property type="match status" value="1"/>
</dbReference>
<feature type="transmembrane region" description="Helical" evidence="14">
    <location>
        <begin position="236"/>
        <end position="252"/>
    </location>
</feature>
<sequence length="355" mass="38578">MSTPYTIKEAGWISMVLLLLFALICCHTATLMKYCFERREAVRSYPDLGEAAFGKYGRIVVLLVCVEFIILEADNLSRLFPGTSLNLGRVHLDSTHLFGLLAAIIIIPTVWLKDLRIISCLSAGGVFTTLLIVICVLCVGTINGVGFHHSSPVVNWSGIPFAIGIHGFCFAGHAVFPSIYQSMANKGQFIKAVTICFVSCVLVYGGIAIMGFMMFGDGTLSQISLNMPKGAVASKIILWTIIISPFTKYALLMNPLAKNLEELIPARFSSTNWCFFLLRTTLVVSTVCAAFFIPFFGFVMAFIGSFFNISLSVIMPCLCFLKITGENATKTQVATSIVIVAFGVISGILGTYSSV</sequence>
<feature type="transmembrane region" description="Helical" evidence="14">
    <location>
        <begin position="159"/>
        <end position="180"/>
    </location>
</feature>
<comment type="similarity">
    <text evidence="3">Belongs to the amino acid/polyamine transporter 2 family. Amino acid/auxin permease (AAAP) (TC 2.A.18.1) subfamily.</text>
</comment>
<keyword evidence="11" id="KW-0927">Auxin signaling pathway</keyword>
<feature type="transmembrane region" description="Helical" evidence="14">
    <location>
        <begin position="94"/>
        <end position="112"/>
    </location>
</feature>
<dbReference type="GO" id="GO:0006865">
    <property type="term" value="P:amino acid transport"/>
    <property type="evidence" value="ECO:0007669"/>
    <property type="project" value="UniProtKB-KW"/>
</dbReference>
<evidence type="ECO:0000256" key="2">
    <source>
        <dbReference type="ARBA" id="ARBA00004236"/>
    </source>
</evidence>
<protein>
    <recommendedName>
        <fullName evidence="15">Amino acid transporter transmembrane domain-containing protein</fullName>
    </recommendedName>
</protein>
<keyword evidence="7" id="KW-0769">Symport</keyword>
<gene>
    <name evidence="16" type="ORF">RJT34_15250</name>
</gene>
<evidence type="ECO:0000313" key="17">
    <source>
        <dbReference type="Proteomes" id="UP001359559"/>
    </source>
</evidence>
<evidence type="ECO:0000259" key="15">
    <source>
        <dbReference type="Pfam" id="PF01490"/>
    </source>
</evidence>
<feature type="transmembrane region" description="Helical" evidence="14">
    <location>
        <begin position="273"/>
        <end position="293"/>
    </location>
</feature>
<evidence type="ECO:0000256" key="12">
    <source>
        <dbReference type="ARBA" id="ARBA00045588"/>
    </source>
</evidence>
<dbReference type="Proteomes" id="UP001359559">
    <property type="component" value="Unassembled WGS sequence"/>
</dbReference>
<organism evidence="16 17">
    <name type="scientific">Clitoria ternatea</name>
    <name type="common">Butterfly pea</name>
    <dbReference type="NCBI Taxonomy" id="43366"/>
    <lineage>
        <taxon>Eukaryota</taxon>
        <taxon>Viridiplantae</taxon>
        <taxon>Streptophyta</taxon>
        <taxon>Embryophyta</taxon>
        <taxon>Tracheophyta</taxon>
        <taxon>Spermatophyta</taxon>
        <taxon>Magnoliopsida</taxon>
        <taxon>eudicotyledons</taxon>
        <taxon>Gunneridae</taxon>
        <taxon>Pentapetalae</taxon>
        <taxon>rosids</taxon>
        <taxon>fabids</taxon>
        <taxon>Fabales</taxon>
        <taxon>Fabaceae</taxon>
        <taxon>Papilionoideae</taxon>
        <taxon>50 kb inversion clade</taxon>
        <taxon>NPAAA clade</taxon>
        <taxon>indigoferoid/millettioid clade</taxon>
        <taxon>Phaseoleae</taxon>
        <taxon>Clitoria</taxon>
    </lineage>
</organism>
<accession>A0AAN9JRL8</accession>
<dbReference type="GO" id="GO:0012505">
    <property type="term" value="C:endomembrane system"/>
    <property type="evidence" value="ECO:0007669"/>
    <property type="project" value="UniProtKB-SubCell"/>
</dbReference>
<comment type="caution">
    <text evidence="16">The sequence shown here is derived from an EMBL/GenBank/DDBJ whole genome shotgun (WGS) entry which is preliminary data.</text>
</comment>
<keyword evidence="6 14" id="KW-0812">Transmembrane</keyword>
<name>A0AAN9JRL8_CLITE</name>
<dbReference type="InterPro" id="IPR013057">
    <property type="entry name" value="AA_transpt_TM"/>
</dbReference>
<feature type="transmembrane region" description="Helical" evidence="14">
    <location>
        <begin position="124"/>
        <end position="147"/>
    </location>
</feature>
<dbReference type="GO" id="GO:0009734">
    <property type="term" value="P:auxin-activated signaling pathway"/>
    <property type="evidence" value="ECO:0007669"/>
    <property type="project" value="UniProtKB-KW"/>
</dbReference>
<keyword evidence="9 14" id="KW-1133">Transmembrane helix</keyword>
<evidence type="ECO:0000256" key="13">
    <source>
        <dbReference type="ARBA" id="ARBA00049662"/>
    </source>
</evidence>
<evidence type="ECO:0000256" key="8">
    <source>
        <dbReference type="ARBA" id="ARBA00022970"/>
    </source>
</evidence>
<dbReference type="FunFam" id="1.20.1740.10:FF:000047">
    <property type="entry name" value="Amino acid transporter AVT1A"/>
    <property type="match status" value="1"/>
</dbReference>
<evidence type="ECO:0000256" key="10">
    <source>
        <dbReference type="ARBA" id="ARBA00023136"/>
    </source>
</evidence>
<feature type="transmembrane region" description="Helical" evidence="14">
    <location>
        <begin position="56"/>
        <end position="74"/>
    </location>
</feature>
<feature type="transmembrane region" description="Helical" evidence="14">
    <location>
        <begin position="299"/>
        <end position="321"/>
    </location>
</feature>
<evidence type="ECO:0000256" key="5">
    <source>
        <dbReference type="ARBA" id="ARBA00022475"/>
    </source>
</evidence>
<keyword evidence="10 14" id="KW-0472">Membrane</keyword>
<feature type="transmembrane region" description="Helical" evidence="14">
    <location>
        <begin position="192"/>
        <end position="216"/>
    </location>
</feature>
<keyword evidence="5" id="KW-1003">Cell membrane</keyword>
<dbReference type="GO" id="GO:0005886">
    <property type="term" value="C:plasma membrane"/>
    <property type="evidence" value="ECO:0007669"/>
    <property type="project" value="UniProtKB-SubCell"/>
</dbReference>
<evidence type="ECO:0000313" key="16">
    <source>
        <dbReference type="EMBL" id="KAK7304165.1"/>
    </source>
</evidence>
<comment type="subcellular location">
    <subcellularLocation>
        <location evidence="2">Cell membrane</location>
    </subcellularLocation>
    <subcellularLocation>
        <location evidence="1">Endomembrane system</location>
        <topology evidence="1">Multi-pass membrane protein</topology>
    </subcellularLocation>
</comment>
<keyword evidence="4" id="KW-0813">Transport</keyword>
<dbReference type="Pfam" id="PF01490">
    <property type="entry name" value="Aa_trans"/>
    <property type="match status" value="1"/>
</dbReference>
<dbReference type="GO" id="GO:0015293">
    <property type="term" value="F:symporter activity"/>
    <property type="evidence" value="ECO:0007669"/>
    <property type="project" value="UniProtKB-KW"/>
</dbReference>
<dbReference type="AlphaFoldDB" id="A0AAN9JRL8"/>
<evidence type="ECO:0000256" key="6">
    <source>
        <dbReference type="ARBA" id="ARBA00022692"/>
    </source>
</evidence>
<comment type="similarity">
    <text evidence="13">Belongs to the amino acid/polyamine transporter 2 family. Amino acid/auxin permease (AAAP) (TC 2.A.18.5) subfamily.</text>
</comment>
<keyword evidence="17" id="KW-1185">Reference proteome</keyword>
<dbReference type="EMBL" id="JAYKXN010000003">
    <property type="protein sequence ID" value="KAK7304165.1"/>
    <property type="molecule type" value="Genomic_DNA"/>
</dbReference>
<evidence type="ECO:0000256" key="11">
    <source>
        <dbReference type="ARBA" id="ARBA00023294"/>
    </source>
</evidence>
<evidence type="ECO:0000256" key="7">
    <source>
        <dbReference type="ARBA" id="ARBA00022847"/>
    </source>
</evidence>
<keyword evidence="8" id="KW-0029">Amino-acid transport</keyword>
<evidence type="ECO:0000256" key="3">
    <source>
        <dbReference type="ARBA" id="ARBA00005590"/>
    </source>
</evidence>
<reference evidence="16 17" key="1">
    <citation type="submission" date="2024-01" db="EMBL/GenBank/DDBJ databases">
        <title>The genomes of 5 underutilized Papilionoideae crops provide insights into root nodulation and disease resistance.</title>
        <authorList>
            <person name="Yuan L."/>
        </authorList>
    </citation>
    <scope>NUCLEOTIDE SEQUENCE [LARGE SCALE GENOMIC DNA]</scope>
    <source>
        <strain evidence="16">LY-2023</strain>
        <tissue evidence="16">Leaf</tissue>
    </source>
</reference>
<evidence type="ECO:0000256" key="4">
    <source>
        <dbReference type="ARBA" id="ARBA00022448"/>
    </source>
</evidence>
<feature type="transmembrane region" description="Helical" evidence="14">
    <location>
        <begin position="333"/>
        <end position="352"/>
    </location>
</feature>
<comment type="function">
    <text evidence="12">Carrier protein involved in proton-driven auxin influx. Mediates the formation of auxin gradient from developing leaves (site of auxin biosynthesis) to tips by contributing to the loading of auxin in vascular tissues and facilitating acropetal (base to tip) auxin transport within inner tissues of the root apex, and basipetal (tip to base) auxin transport within outer tissues of the root apex. May be involved in lateral roots and nodules formation.</text>
</comment>
<feature type="transmembrane region" description="Helical" evidence="14">
    <location>
        <begin position="12"/>
        <end position="36"/>
    </location>
</feature>
<evidence type="ECO:0000256" key="14">
    <source>
        <dbReference type="SAM" id="Phobius"/>
    </source>
</evidence>
<feature type="domain" description="Amino acid transporter transmembrane" evidence="15">
    <location>
        <begin position="2"/>
        <end position="353"/>
    </location>
</feature>
<proteinExistence type="inferred from homology"/>
<evidence type="ECO:0000256" key="9">
    <source>
        <dbReference type="ARBA" id="ARBA00022989"/>
    </source>
</evidence>
<evidence type="ECO:0000256" key="1">
    <source>
        <dbReference type="ARBA" id="ARBA00004127"/>
    </source>
</evidence>